<evidence type="ECO:0000313" key="2">
    <source>
        <dbReference type="EMBL" id="KAK5102187.1"/>
    </source>
</evidence>
<feature type="region of interest" description="Disordered" evidence="1">
    <location>
        <begin position="337"/>
        <end position="361"/>
    </location>
</feature>
<dbReference type="Proteomes" id="UP001345013">
    <property type="component" value="Unassembled WGS sequence"/>
</dbReference>
<evidence type="ECO:0000313" key="3">
    <source>
        <dbReference type="Proteomes" id="UP001345013"/>
    </source>
</evidence>
<dbReference type="EMBL" id="JAVRRG010000003">
    <property type="protein sequence ID" value="KAK5102187.1"/>
    <property type="molecule type" value="Genomic_DNA"/>
</dbReference>
<feature type="compositionally biased region" description="Low complexity" evidence="1">
    <location>
        <begin position="338"/>
        <end position="351"/>
    </location>
</feature>
<organism evidence="2 3">
    <name type="scientific">Lithohypha guttulata</name>
    <dbReference type="NCBI Taxonomy" id="1690604"/>
    <lineage>
        <taxon>Eukaryota</taxon>
        <taxon>Fungi</taxon>
        <taxon>Dikarya</taxon>
        <taxon>Ascomycota</taxon>
        <taxon>Pezizomycotina</taxon>
        <taxon>Eurotiomycetes</taxon>
        <taxon>Chaetothyriomycetidae</taxon>
        <taxon>Chaetothyriales</taxon>
        <taxon>Trichomeriaceae</taxon>
        <taxon>Lithohypha</taxon>
    </lineage>
</organism>
<evidence type="ECO:0008006" key="4">
    <source>
        <dbReference type="Google" id="ProtNLM"/>
    </source>
</evidence>
<evidence type="ECO:0000256" key="1">
    <source>
        <dbReference type="SAM" id="MobiDB-lite"/>
    </source>
</evidence>
<proteinExistence type="predicted"/>
<reference evidence="2 3" key="1">
    <citation type="submission" date="2023-08" db="EMBL/GenBank/DDBJ databases">
        <title>Black Yeasts Isolated from many extreme environments.</title>
        <authorList>
            <person name="Coleine C."/>
            <person name="Stajich J.E."/>
            <person name="Selbmann L."/>
        </authorList>
    </citation>
    <scope>NUCLEOTIDE SEQUENCE [LARGE SCALE GENOMIC DNA]</scope>
    <source>
        <strain evidence="2 3">CCFEE 5885</strain>
    </source>
</reference>
<dbReference type="InterPro" id="IPR011333">
    <property type="entry name" value="SKP1/BTB/POZ_sf"/>
</dbReference>
<gene>
    <name evidence="2" type="ORF">LTR24_000419</name>
</gene>
<comment type="caution">
    <text evidence="2">The sequence shown here is derived from an EMBL/GenBank/DDBJ whole genome shotgun (WGS) entry which is preliminary data.</text>
</comment>
<accession>A0ABR0KNR3</accession>
<keyword evidence="3" id="KW-1185">Reference proteome</keyword>
<protein>
    <recommendedName>
        <fullName evidence="4">BTB domain-containing protein</fullName>
    </recommendedName>
</protein>
<sequence length="361" mass="40237">MSSIINVAPLGDMVIAIGKDDDRKLARVSRMLLRIASPVFETMLGPSKFKEGRSTYDATMPLELPDNDPSAMTNLCQILHWNSKSVDTSGTDWLQKLAVVCDKYRCAPKLSEYFQVKMISYKFSTIDEFVMWAIIGDEEKFWELSELILRTPQSQIEATCHKDLLPILPPTMLSDMKDYRWEARRVYSETAQKPITDMYAMYAITLIARPSIDTLCPGLQNRLAYYYKALIDSSIVTKDIAEDTALPDMRKHLMNNFCSPQILAGGFGNRSELDKQNCRKPCPACSWSFAKAISDAVKSINIGVTGQCKICFNCFKSGYFALSNECKEHGNASVAQVASTTSGPAPPASSTDDQAAFIETD</sequence>
<name>A0ABR0KNR3_9EURO</name>
<dbReference type="Gene3D" id="3.30.710.10">
    <property type="entry name" value="Potassium Channel Kv1.1, Chain A"/>
    <property type="match status" value="1"/>
</dbReference>